<keyword evidence="3" id="KW-1003">Cell membrane</keyword>
<dbReference type="InterPro" id="IPR001851">
    <property type="entry name" value="ABC_transp_permease"/>
</dbReference>
<keyword evidence="2" id="KW-0813">Transport</keyword>
<evidence type="ECO:0000256" key="9">
    <source>
        <dbReference type="SAM" id="Phobius"/>
    </source>
</evidence>
<organism evidence="10 11">
    <name type="scientific">Rhodovibrio sodomensis</name>
    <dbReference type="NCBI Taxonomy" id="1088"/>
    <lineage>
        <taxon>Bacteria</taxon>
        <taxon>Pseudomonadati</taxon>
        <taxon>Pseudomonadota</taxon>
        <taxon>Alphaproteobacteria</taxon>
        <taxon>Rhodospirillales</taxon>
        <taxon>Rhodovibrionaceae</taxon>
        <taxon>Rhodovibrio</taxon>
    </lineage>
</organism>
<dbReference type="PANTHER" id="PTHR11795:SF447">
    <property type="entry name" value="ABC TRANSPORTER PERMEASE PROTEIN"/>
    <property type="match status" value="1"/>
</dbReference>
<sequence>MEMVLSVGVDVFLITMMLALAAFGLAIIFGLVGVINMGHGAMLTLGAYFAWWTTSVAGLPFPIAVILAALGVGLIGLVWPEFAVTGHAAPGVCGLSR</sequence>
<feature type="transmembrane region" description="Helical" evidence="9">
    <location>
        <begin position="12"/>
        <end position="37"/>
    </location>
</feature>
<evidence type="ECO:0000256" key="6">
    <source>
        <dbReference type="ARBA" id="ARBA00022989"/>
    </source>
</evidence>
<feature type="transmembrane region" description="Helical" evidence="9">
    <location>
        <begin position="49"/>
        <end position="79"/>
    </location>
</feature>
<dbReference type="PANTHER" id="PTHR11795">
    <property type="entry name" value="BRANCHED-CHAIN AMINO ACID TRANSPORT SYSTEM PERMEASE PROTEIN LIVH"/>
    <property type="match status" value="1"/>
</dbReference>
<proteinExistence type="inferred from homology"/>
<keyword evidence="11" id="KW-1185">Reference proteome</keyword>
<keyword evidence="5" id="KW-0029">Amino-acid transport</keyword>
<evidence type="ECO:0000256" key="4">
    <source>
        <dbReference type="ARBA" id="ARBA00022692"/>
    </source>
</evidence>
<comment type="caution">
    <text evidence="10">The sequence shown here is derived from an EMBL/GenBank/DDBJ whole genome shotgun (WGS) entry which is preliminary data.</text>
</comment>
<keyword evidence="6 9" id="KW-1133">Transmembrane helix</keyword>
<dbReference type="RefSeq" id="WP_200344232.1">
    <property type="nucleotide sequence ID" value="NZ_NRRL01000183.1"/>
</dbReference>
<evidence type="ECO:0000313" key="11">
    <source>
        <dbReference type="Proteomes" id="UP001296873"/>
    </source>
</evidence>
<evidence type="ECO:0008006" key="12">
    <source>
        <dbReference type="Google" id="ProtNLM"/>
    </source>
</evidence>
<comment type="similarity">
    <text evidence="8">Belongs to the binding-protein-dependent transport system permease family. LivHM subfamily.</text>
</comment>
<protein>
    <recommendedName>
        <fullName evidence="12">Branched-chain amino acid ABC transporter permease</fullName>
    </recommendedName>
</protein>
<comment type="subcellular location">
    <subcellularLocation>
        <location evidence="1">Cell membrane</location>
        <topology evidence="1">Multi-pass membrane protein</topology>
    </subcellularLocation>
</comment>
<evidence type="ECO:0000256" key="2">
    <source>
        <dbReference type="ARBA" id="ARBA00022448"/>
    </source>
</evidence>
<dbReference type="Proteomes" id="UP001296873">
    <property type="component" value="Unassembled WGS sequence"/>
</dbReference>
<evidence type="ECO:0000256" key="1">
    <source>
        <dbReference type="ARBA" id="ARBA00004651"/>
    </source>
</evidence>
<keyword evidence="4 9" id="KW-0812">Transmembrane</keyword>
<accession>A0ABS1DMT2</accession>
<evidence type="ECO:0000313" key="10">
    <source>
        <dbReference type="EMBL" id="MBK1671402.1"/>
    </source>
</evidence>
<name>A0ABS1DMT2_9PROT</name>
<evidence type="ECO:0000256" key="5">
    <source>
        <dbReference type="ARBA" id="ARBA00022970"/>
    </source>
</evidence>
<reference evidence="10 11" key="1">
    <citation type="journal article" date="2020" name="Microorganisms">
        <title>Osmotic Adaptation and Compatible Solute Biosynthesis of Phototrophic Bacteria as Revealed from Genome Analyses.</title>
        <authorList>
            <person name="Imhoff J.F."/>
            <person name="Rahn T."/>
            <person name="Kunzel S."/>
            <person name="Keller A."/>
            <person name="Neulinger S.C."/>
        </authorList>
    </citation>
    <scope>NUCLEOTIDE SEQUENCE [LARGE SCALE GENOMIC DNA]</scope>
    <source>
        <strain evidence="10 11">DSM 9895</strain>
    </source>
</reference>
<dbReference type="EMBL" id="NRRL01000183">
    <property type="protein sequence ID" value="MBK1671402.1"/>
    <property type="molecule type" value="Genomic_DNA"/>
</dbReference>
<dbReference type="Pfam" id="PF02653">
    <property type="entry name" value="BPD_transp_2"/>
    <property type="match status" value="1"/>
</dbReference>
<gene>
    <name evidence="10" type="ORF">CKO28_25715</name>
</gene>
<evidence type="ECO:0000256" key="8">
    <source>
        <dbReference type="ARBA" id="ARBA00037998"/>
    </source>
</evidence>
<keyword evidence="7 9" id="KW-0472">Membrane</keyword>
<evidence type="ECO:0000256" key="3">
    <source>
        <dbReference type="ARBA" id="ARBA00022475"/>
    </source>
</evidence>
<evidence type="ECO:0000256" key="7">
    <source>
        <dbReference type="ARBA" id="ARBA00023136"/>
    </source>
</evidence>
<dbReference type="InterPro" id="IPR052157">
    <property type="entry name" value="BCAA_transport_permease"/>
</dbReference>